<reference evidence="3" key="2">
    <citation type="submission" date="2015-01" db="EMBL/GenBank/DDBJ databases">
        <title>Evolutionary Origins and Diversification of the Mycorrhizal Mutualists.</title>
        <authorList>
            <consortium name="DOE Joint Genome Institute"/>
            <consortium name="Mycorrhizal Genomics Consortium"/>
            <person name="Kohler A."/>
            <person name="Kuo A."/>
            <person name="Nagy L.G."/>
            <person name="Floudas D."/>
            <person name="Copeland A."/>
            <person name="Barry K.W."/>
            <person name="Cichocki N."/>
            <person name="Veneault-Fourrey C."/>
            <person name="LaButti K."/>
            <person name="Lindquist E.A."/>
            <person name="Lipzen A."/>
            <person name="Lundell T."/>
            <person name="Morin E."/>
            <person name="Murat C."/>
            <person name="Riley R."/>
            <person name="Ohm R."/>
            <person name="Sun H."/>
            <person name="Tunlid A."/>
            <person name="Henrissat B."/>
            <person name="Grigoriev I.V."/>
            <person name="Hibbett D.S."/>
            <person name="Martin F."/>
        </authorList>
    </citation>
    <scope>NUCLEOTIDE SEQUENCE [LARGE SCALE GENOMIC DNA]</scope>
    <source>
        <strain evidence="3">Zn</strain>
    </source>
</reference>
<feature type="chain" id="PRO_5002164780" description="Lysine-specific metallo-endopeptidase domain-containing protein" evidence="1">
    <location>
        <begin position="30"/>
        <end position="331"/>
    </location>
</feature>
<organism evidence="2 3">
    <name type="scientific">Oidiodendron maius (strain Zn)</name>
    <dbReference type="NCBI Taxonomy" id="913774"/>
    <lineage>
        <taxon>Eukaryota</taxon>
        <taxon>Fungi</taxon>
        <taxon>Dikarya</taxon>
        <taxon>Ascomycota</taxon>
        <taxon>Pezizomycotina</taxon>
        <taxon>Leotiomycetes</taxon>
        <taxon>Leotiomycetes incertae sedis</taxon>
        <taxon>Myxotrichaceae</taxon>
        <taxon>Oidiodendron</taxon>
    </lineage>
</organism>
<feature type="signal peptide" evidence="1">
    <location>
        <begin position="1"/>
        <end position="29"/>
    </location>
</feature>
<accession>A0A0C3GY97</accession>
<dbReference type="Proteomes" id="UP000054321">
    <property type="component" value="Unassembled WGS sequence"/>
</dbReference>
<dbReference type="OrthoDB" id="5345836at2759"/>
<name>A0A0C3GY97_OIDMZ</name>
<keyword evidence="1" id="KW-0732">Signal</keyword>
<evidence type="ECO:0000256" key="1">
    <source>
        <dbReference type="SAM" id="SignalP"/>
    </source>
</evidence>
<evidence type="ECO:0000313" key="2">
    <source>
        <dbReference type="EMBL" id="KIM96139.1"/>
    </source>
</evidence>
<protein>
    <recommendedName>
        <fullName evidence="4">Lysine-specific metallo-endopeptidase domain-containing protein</fullName>
    </recommendedName>
</protein>
<reference evidence="2 3" key="1">
    <citation type="submission" date="2014-04" db="EMBL/GenBank/DDBJ databases">
        <authorList>
            <consortium name="DOE Joint Genome Institute"/>
            <person name="Kuo A."/>
            <person name="Martino E."/>
            <person name="Perotto S."/>
            <person name="Kohler A."/>
            <person name="Nagy L.G."/>
            <person name="Floudas D."/>
            <person name="Copeland A."/>
            <person name="Barry K.W."/>
            <person name="Cichocki N."/>
            <person name="Veneault-Fourrey C."/>
            <person name="LaButti K."/>
            <person name="Lindquist E.A."/>
            <person name="Lipzen A."/>
            <person name="Lundell T."/>
            <person name="Morin E."/>
            <person name="Murat C."/>
            <person name="Sun H."/>
            <person name="Tunlid A."/>
            <person name="Henrissat B."/>
            <person name="Grigoriev I.V."/>
            <person name="Hibbett D.S."/>
            <person name="Martin F."/>
            <person name="Nordberg H.P."/>
            <person name="Cantor M.N."/>
            <person name="Hua S.X."/>
        </authorList>
    </citation>
    <scope>NUCLEOTIDE SEQUENCE [LARGE SCALE GENOMIC DNA]</scope>
    <source>
        <strain evidence="2 3">Zn</strain>
    </source>
</reference>
<keyword evidence="3" id="KW-1185">Reference proteome</keyword>
<gene>
    <name evidence="2" type="ORF">OIDMADRAFT_59214</name>
</gene>
<dbReference type="InParanoid" id="A0A0C3GY97"/>
<evidence type="ECO:0000313" key="3">
    <source>
        <dbReference type="Proteomes" id="UP000054321"/>
    </source>
</evidence>
<sequence>MSPSIVFTVSRLFLAAIWLFSLFPNFCIAWSIAPDCAVFPQISEAMTEALNLAIYAKLRAVNGPPRLGTSMVDLLAAPNEDDTDTLVFAGKWYQNVINAASVPSPGGIVIHCSDNHLTPIDLANRKYIDKERDNTVVFGPKVAGTKPTDNACGGVIKAFAYSAGGQQVILLCSDSVAGALKSSFSYPISNWRAEGNLKDYTPVVDKGLDALGMFLSTMILHELMHVASFVEQNKALQPAQFPAILPDKVQGEAIGEIYQYSPISGKKLGFSTSSGQSTANNLQHNADSFALLAASWYLPRYAWVNGKCATIGTPRQAPAVYPNTPTPPGPS</sequence>
<proteinExistence type="predicted"/>
<dbReference type="EMBL" id="KN832885">
    <property type="protein sequence ID" value="KIM96139.1"/>
    <property type="molecule type" value="Genomic_DNA"/>
</dbReference>
<evidence type="ECO:0008006" key="4">
    <source>
        <dbReference type="Google" id="ProtNLM"/>
    </source>
</evidence>
<dbReference type="HOGENOM" id="CLU_1001493_0_0_1"/>
<dbReference type="AlphaFoldDB" id="A0A0C3GY97"/>